<evidence type="ECO:0000313" key="3">
    <source>
        <dbReference type="Proteomes" id="UP001499915"/>
    </source>
</evidence>
<feature type="domain" description="HTH arsR-type" evidence="1">
    <location>
        <begin position="37"/>
        <end position="128"/>
    </location>
</feature>
<dbReference type="RefSeq" id="WP_343801137.1">
    <property type="nucleotide sequence ID" value="NZ_BAAAET010000001.1"/>
</dbReference>
<dbReference type="InterPro" id="IPR036390">
    <property type="entry name" value="WH_DNA-bd_sf"/>
</dbReference>
<dbReference type="Gene3D" id="1.10.10.10">
    <property type="entry name" value="Winged helix-like DNA-binding domain superfamily/Winged helix DNA-binding domain"/>
    <property type="match status" value="1"/>
</dbReference>
<dbReference type="InterPro" id="IPR001845">
    <property type="entry name" value="HTH_ArsR_DNA-bd_dom"/>
</dbReference>
<keyword evidence="3" id="KW-1185">Reference proteome</keyword>
<dbReference type="Proteomes" id="UP001499915">
    <property type="component" value="Unassembled WGS sequence"/>
</dbReference>
<dbReference type="EMBL" id="BAAAET010000001">
    <property type="protein sequence ID" value="GAA0681562.1"/>
    <property type="molecule type" value="Genomic_DNA"/>
</dbReference>
<dbReference type="InterPro" id="IPR036388">
    <property type="entry name" value="WH-like_DNA-bd_sf"/>
</dbReference>
<proteinExistence type="predicted"/>
<protein>
    <recommendedName>
        <fullName evidence="1">HTH arsR-type domain-containing protein</fullName>
    </recommendedName>
</protein>
<organism evidence="2 3">
    <name type="scientific">Marinobacterium maritimum</name>
    <dbReference type="NCBI Taxonomy" id="500162"/>
    <lineage>
        <taxon>Bacteria</taxon>
        <taxon>Pseudomonadati</taxon>
        <taxon>Pseudomonadota</taxon>
        <taxon>Gammaproteobacteria</taxon>
        <taxon>Oceanospirillales</taxon>
        <taxon>Oceanospirillaceae</taxon>
        <taxon>Marinobacterium</taxon>
    </lineage>
</organism>
<name>A0ABP3T554_9GAMM</name>
<evidence type="ECO:0000313" key="2">
    <source>
        <dbReference type="EMBL" id="GAA0681562.1"/>
    </source>
</evidence>
<gene>
    <name evidence="2" type="ORF">GCM10009104_02790</name>
</gene>
<reference evidence="3" key="1">
    <citation type="journal article" date="2019" name="Int. J. Syst. Evol. Microbiol.">
        <title>The Global Catalogue of Microorganisms (GCM) 10K type strain sequencing project: providing services to taxonomists for standard genome sequencing and annotation.</title>
        <authorList>
            <consortium name="The Broad Institute Genomics Platform"/>
            <consortium name="The Broad Institute Genome Sequencing Center for Infectious Disease"/>
            <person name="Wu L."/>
            <person name="Ma J."/>
        </authorList>
    </citation>
    <scope>NUCLEOTIDE SEQUENCE [LARGE SCALE GENOMIC DNA]</scope>
    <source>
        <strain evidence="3">JCM 15134</strain>
    </source>
</reference>
<evidence type="ECO:0000259" key="1">
    <source>
        <dbReference type="PROSITE" id="PS50987"/>
    </source>
</evidence>
<comment type="caution">
    <text evidence="2">The sequence shown here is derived from an EMBL/GenBank/DDBJ whole genome shotgun (WGS) entry which is preliminary data.</text>
</comment>
<sequence length="128" mass="14181">MDPAVVGAALKRLQPEGVEWVSYTCQISGKTESILLIGDDLASRLTGLLPEAEDANGMKVLAGLYTAELCECDVATLTRLSEEEVIRQLERFASRGTVTHRTIHGMNYYRLDSEVVRRTLKDALEALR</sequence>
<dbReference type="PROSITE" id="PS50987">
    <property type="entry name" value="HTH_ARSR_2"/>
    <property type="match status" value="1"/>
</dbReference>
<dbReference type="SUPFAM" id="SSF46785">
    <property type="entry name" value="Winged helix' DNA-binding domain"/>
    <property type="match status" value="1"/>
</dbReference>
<accession>A0ABP3T554</accession>